<dbReference type="InterPro" id="IPR018490">
    <property type="entry name" value="cNMP-bd_dom_sf"/>
</dbReference>
<dbReference type="CDD" id="cd00038">
    <property type="entry name" value="CAP_ED"/>
    <property type="match status" value="1"/>
</dbReference>
<dbReference type="InterPro" id="IPR050397">
    <property type="entry name" value="Env_Response_Regulators"/>
</dbReference>
<dbReference type="Proteomes" id="UP000055136">
    <property type="component" value="Chromosome"/>
</dbReference>
<reference evidence="6" key="1">
    <citation type="submission" date="2015-10" db="EMBL/GenBank/DDBJ databases">
        <title>Description of Candidatus Tenderia electrophaga gen. nov, sp. nov., an Uncultivated Electroautotroph from a Biocathode Enrichment.</title>
        <authorList>
            <person name="Eddie B.J."/>
            <person name="Malanoski A.P."/>
            <person name="Wang Z."/>
            <person name="Hall R.J."/>
            <person name="Oh S.D."/>
            <person name="Heiner C."/>
            <person name="Lin B."/>
            <person name="Strycharz-Glaven S.M."/>
        </authorList>
    </citation>
    <scope>NUCLEOTIDE SEQUENCE [LARGE SCALE GENOMIC DNA]</scope>
    <source>
        <strain evidence="6">NRL1</strain>
    </source>
</reference>
<evidence type="ECO:0000256" key="3">
    <source>
        <dbReference type="ARBA" id="ARBA00023163"/>
    </source>
</evidence>
<evidence type="ECO:0008006" key="8">
    <source>
        <dbReference type="Google" id="ProtNLM"/>
    </source>
</evidence>
<protein>
    <recommendedName>
        <fullName evidence="8">Crp/Fnr family transcriptional regulator</fullName>
    </recommendedName>
</protein>
<evidence type="ECO:0000256" key="1">
    <source>
        <dbReference type="ARBA" id="ARBA00023015"/>
    </source>
</evidence>
<evidence type="ECO:0000313" key="7">
    <source>
        <dbReference type="Proteomes" id="UP000055136"/>
    </source>
</evidence>
<dbReference type="Gene3D" id="2.60.120.10">
    <property type="entry name" value="Jelly Rolls"/>
    <property type="match status" value="1"/>
</dbReference>
<dbReference type="SMART" id="SM00419">
    <property type="entry name" value="HTH_CRP"/>
    <property type="match status" value="1"/>
</dbReference>
<dbReference type="EMBL" id="CP013099">
    <property type="protein sequence ID" value="ALP53475.1"/>
    <property type="molecule type" value="Genomic_DNA"/>
</dbReference>
<dbReference type="Pfam" id="PF00027">
    <property type="entry name" value="cNMP_binding"/>
    <property type="match status" value="1"/>
</dbReference>
<dbReference type="Gene3D" id="1.10.10.10">
    <property type="entry name" value="Winged helix-like DNA-binding domain superfamily/Winged helix DNA-binding domain"/>
    <property type="match status" value="1"/>
</dbReference>
<keyword evidence="3" id="KW-0804">Transcription</keyword>
<dbReference type="GO" id="GO:0003677">
    <property type="term" value="F:DNA binding"/>
    <property type="evidence" value="ECO:0007669"/>
    <property type="project" value="UniProtKB-KW"/>
</dbReference>
<sequence>MISNPAQQLRLIESFTFLHQARPEFHREFFNAATLVHVPEGHTIAEEGCECSQLALLLNGKVRVYKLAAKGREITLYRIEHGDSCILTASCVMSATPFPAIAQAETKLDAVIIPAAFVRDWMTRSPPWSGFVFGLIARRLADVITVLESVTFLRMDVRIAAYLIDKADAGSSLTITHHEIAADLGSSREVVSRALKAFDKQGWIAMGRGVITLLAPAQLHALAEAEAPQEISVKGD</sequence>
<dbReference type="PANTHER" id="PTHR24567">
    <property type="entry name" value="CRP FAMILY TRANSCRIPTIONAL REGULATORY PROTEIN"/>
    <property type="match status" value="1"/>
</dbReference>
<organism evidence="6 7">
    <name type="scientific">Candidatus Tenderia electrophaga</name>
    <dbReference type="NCBI Taxonomy" id="1748243"/>
    <lineage>
        <taxon>Bacteria</taxon>
        <taxon>Pseudomonadati</taxon>
        <taxon>Pseudomonadota</taxon>
        <taxon>Gammaproteobacteria</taxon>
        <taxon>Candidatus Tenderiales</taxon>
        <taxon>Candidatus Tenderiaceae</taxon>
        <taxon>Candidatus Tenderia</taxon>
    </lineage>
</organism>
<dbReference type="InterPro" id="IPR036390">
    <property type="entry name" value="WH_DNA-bd_sf"/>
</dbReference>
<dbReference type="KEGG" id="tee:Tel_10135"/>
<evidence type="ECO:0000259" key="4">
    <source>
        <dbReference type="PROSITE" id="PS50042"/>
    </source>
</evidence>
<feature type="domain" description="HTH crp-type" evidence="5">
    <location>
        <begin position="153"/>
        <end position="217"/>
    </location>
</feature>
<dbReference type="SUPFAM" id="SSF46785">
    <property type="entry name" value="Winged helix' DNA-binding domain"/>
    <property type="match status" value="1"/>
</dbReference>
<keyword evidence="7" id="KW-1185">Reference proteome</keyword>
<dbReference type="SUPFAM" id="SSF51206">
    <property type="entry name" value="cAMP-binding domain-like"/>
    <property type="match status" value="1"/>
</dbReference>
<feature type="domain" description="Cyclic nucleotide-binding" evidence="4">
    <location>
        <begin position="17"/>
        <end position="83"/>
    </location>
</feature>
<keyword evidence="2" id="KW-0238">DNA-binding</keyword>
<dbReference type="InterPro" id="IPR012318">
    <property type="entry name" value="HTH_CRP"/>
</dbReference>
<evidence type="ECO:0000259" key="5">
    <source>
        <dbReference type="PROSITE" id="PS51063"/>
    </source>
</evidence>
<keyword evidence="1" id="KW-0805">Transcription regulation</keyword>
<dbReference type="InterPro" id="IPR000595">
    <property type="entry name" value="cNMP-bd_dom"/>
</dbReference>
<dbReference type="Pfam" id="PF13545">
    <property type="entry name" value="HTH_Crp_2"/>
    <property type="match status" value="1"/>
</dbReference>
<name>A0A0S2TEB4_9GAMM</name>
<evidence type="ECO:0000256" key="2">
    <source>
        <dbReference type="ARBA" id="ARBA00023125"/>
    </source>
</evidence>
<dbReference type="GO" id="GO:0003700">
    <property type="term" value="F:DNA-binding transcription factor activity"/>
    <property type="evidence" value="ECO:0007669"/>
    <property type="project" value="TreeGrafter"/>
</dbReference>
<proteinExistence type="predicted"/>
<dbReference type="GO" id="GO:0005829">
    <property type="term" value="C:cytosol"/>
    <property type="evidence" value="ECO:0007669"/>
    <property type="project" value="TreeGrafter"/>
</dbReference>
<dbReference type="PROSITE" id="PS50042">
    <property type="entry name" value="CNMP_BINDING_3"/>
    <property type="match status" value="1"/>
</dbReference>
<dbReference type="PROSITE" id="PS51063">
    <property type="entry name" value="HTH_CRP_2"/>
    <property type="match status" value="1"/>
</dbReference>
<gene>
    <name evidence="6" type="ORF">Tel_10135</name>
</gene>
<accession>A0A0S2TEB4</accession>
<dbReference type="AlphaFoldDB" id="A0A0S2TEB4"/>
<dbReference type="STRING" id="1748243.Tel_10135"/>
<dbReference type="PANTHER" id="PTHR24567:SF74">
    <property type="entry name" value="HTH-TYPE TRANSCRIPTIONAL REGULATOR ARCR"/>
    <property type="match status" value="1"/>
</dbReference>
<dbReference type="InterPro" id="IPR036388">
    <property type="entry name" value="WH-like_DNA-bd_sf"/>
</dbReference>
<dbReference type="InterPro" id="IPR014710">
    <property type="entry name" value="RmlC-like_jellyroll"/>
</dbReference>
<evidence type="ECO:0000313" key="6">
    <source>
        <dbReference type="EMBL" id="ALP53475.1"/>
    </source>
</evidence>